<accession>A0A923S959</accession>
<evidence type="ECO:0000313" key="2">
    <source>
        <dbReference type="Proteomes" id="UP000620327"/>
    </source>
</evidence>
<keyword evidence="2" id="KW-1185">Reference proteome</keyword>
<dbReference type="RefSeq" id="WP_187013165.1">
    <property type="nucleotide sequence ID" value="NZ_JACOQI010000001.1"/>
</dbReference>
<evidence type="ECO:0000313" key="1">
    <source>
        <dbReference type="EMBL" id="MBC5768742.1"/>
    </source>
</evidence>
<reference evidence="1" key="1">
    <citation type="submission" date="2020-08" db="EMBL/GenBank/DDBJ databases">
        <title>Genome public.</title>
        <authorList>
            <person name="Liu C."/>
            <person name="Sun Q."/>
        </authorList>
    </citation>
    <scope>NUCLEOTIDE SEQUENCE</scope>
    <source>
        <strain evidence="1">BX15</strain>
    </source>
</reference>
<gene>
    <name evidence="1" type="ORF">H8Z83_00040</name>
</gene>
<sequence length="70" mass="7856">MRKTYTTIQGDMWDSIAFSQLGSEAYTDRLMNLNPQYLGYYTFPAGIVLKLPDPAEDVGDALPPWKQVVG</sequence>
<dbReference type="InterPro" id="IPR008861">
    <property type="entry name" value="GpX-like"/>
</dbReference>
<dbReference type="Proteomes" id="UP000620327">
    <property type="component" value="Unassembled WGS sequence"/>
</dbReference>
<dbReference type="AlphaFoldDB" id="A0A923S959"/>
<dbReference type="Pfam" id="PF05489">
    <property type="entry name" value="Phage_tail_X"/>
    <property type="match status" value="1"/>
</dbReference>
<name>A0A923S959_9FIRM</name>
<proteinExistence type="predicted"/>
<organism evidence="1 2">
    <name type="scientific">Dysosmobacter segnis</name>
    <dbReference type="NCBI Taxonomy" id="2763042"/>
    <lineage>
        <taxon>Bacteria</taxon>
        <taxon>Bacillati</taxon>
        <taxon>Bacillota</taxon>
        <taxon>Clostridia</taxon>
        <taxon>Eubacteriales</taxon>
        <taxon>Oscillospiraceae</taxon>
        <taxon>Dysosmobacter</taxon>
    </lineage>
</organism>
<comment type="caution">
    <text evidence="1">The sequence shown here is derived from an EMBL/GenBank/DDBJ whole genome shotgun (WGS) entry which is preliminary data.</text>
</comment>
<protein>
    <submittedName>
        <fullName evidence="1">Tail protein X</fullName>
    </submittedName>
</protein>
<dbReference type="EMBL" id="JACOQI010000001">
    <property type="protein sequence ID" value="MBC5768742.1"/>
    <property type="molecule type" value="Genomic_DNA"/>
</dbReference>